<dbReference type="Proteomes" id="UP000026961">
    <property type="component" value="Chromosome 12"/>
</dbReference>
<sequence length="169" mass="17990">KPHVSNPISSPHLPFPSQPANPPSRQPPGRRRGAHAPALSPRQPSRLRASPVAASRSARTGAAAGPPPDASPSSGHPSPITCAAPAGNSQQGAGCLQPSPRRHSVPPARLHCRRCRADHSTLLQSTSTAPPANEATKSRRFETLREKKAPTDKDIINHFQNIKKRKVIL</sequence>
<feature type="compositionally biased region" description="Pro residues" evidence="1">
    <location>
        <begin position="13"/>
        <end position="26"/>
    </location>
</feature>
<dbReference type="AlphaFoldDB" id="A0A0E0BSR2"/>
<name>A0A0E0BSR2_9ORYZ</name>
<dbReference type="EnsemblPlants" id="OGLUM12G13680.1">
    <property type="protein sequence ID" value="OGLUM12G13680.1"/>
    <property type="gene ID" value="OGLUM12G13680"/>
</dbReference>
<protein>
    <submittedName>
        <fullName evidence="2">Uncharacterized protein</fullName>
    </submittedName>
</protein>
<reference evidence="2" key="1">
    <citation type="submission" date="2015-04" db="UniProtKB">
        <authorList>
            <consortium name="EnsemblPlants"/>
        </authorList>
    </citation>
    <scope>IDENTIFICATION</scope>
</reference>
<evidence type="ECO:0000256" key="1">
    <source>
        <dbReference type="SAM" id="MobiDB-lite"/>
    </source>
</evidence>
<feature type="region of interest" description="Disordered" evidence="1">
    <location>
        <begin position="1"/>
        <end position="108"/>
    </location>
</feature>
<reference evidence="2" key="2">
    <citation type="submission" date="2018-05" db="EMBL/GenBank/DDBJ databases">
        <title>OgluRS3 (Oryza glumaepatula Reference Sequence Version 3).</title>
        <authorList>
            <person name="Zhang J."/>
            <person name="Kudrna D."/>
            <person name="Lee S."/>
            <person name="Talag J."/>
            <person name="Welchert J."/>
            <person name="Wing R.A."/>
        </authorList>
    </citation>
    <scope>NUCLEOTIDE SEQUENCE [LARGE SCALE GENOMIC DNA]</scope>
</reference>
<accession>A0A0E0BSR2</accession>
<organism evidence="2">
    <name type="scientific">Oryza glumipatula</name>
    <dbReference type="NCBI Taxonomy" id="40148"/>
    <lineage>
        <taxon>Eukaryota</taxon>
        <taxon>Viridiplantae</taxon>
        <taxon>Streptophyta</taxon>
        <taxon>Embryophyta</taxon>
        <taxon>Tracheophyta</taxon>
        <taxon>Spermatophyta</taxon>
        <taxon>Magnoliopsida</taxon>
        <taxon>Liliopsida</taxon>
        <taxon>Poales</taxon>
        <taxon>Poaceae</taxon>
        <taxon>BOP clade</taxon>
        <taxon>Oryzoideae</taxon>
        <taxon>Oryzeae</taxon>
        <taxon>Oryzinae</taxon>
        <taxon>Oryza</taxon>
    </lineage>
</organism>
<keyword evidence="3" id="KW-1185">Reference proteome</keyword>
<feature type="compositionally biased region" description="Low complexity" evidence="1">
    <location>
        <begin position="46"/>
        <end position="64"/>
    </location>
</feature>
<evidence type="ECO:0000313" key="3">
    <source>
        <dbReference type="Proteomes" id="UP000026961"/>
    </source>
</evidence>
<dbReference type="Gramene" id="OGLUM12G13680.1">
    <property type="protein sequence ID" value="OGLUM12G13680.1"/>
    <property type="gene ID" value="OGLUM12G13680"/>
</dbReference>
<evidence type="ECO:0000313" key="2">
    <source>
        <dbReference type="EnsemblPlants" id="OGLUM12G13680.1"/>
    </source>
</evidence>
<dbReference type="HOGENOM" id="CLU_1582690_0_0_1"/>
<proteinExistence type="predicted"/>